<dbReference type="InterPro" id="IPR008183">
    <property type="entry name" value="Aldose_1/G6P_1-epimerase"/>
</dbReference>
<protein>
    <submittedName>
        <fullName evidence="4">Aldose 1-epimerase</fullName>
    </submittedName>
</protein>
<dbReference type="InterPro" id="IPR011013">
    <property type="entry name" value="Gal_mutarotase_sf_dom"/>
</dbReference>
<evidence type="ECO:0000313" key="5">
    <source>
        <dbReference type="Proteomes" id="UP000183812"/>
    </source>
</evidence>
<dbReference type="GO" id="GO:0033499">
    <property type="term" value="P:galactose catabolic process via UDP-galactose, Leloir pathway"/>
    <property type="evidence" value="ECO:0007669"/>
    <property type="project" value="TreeGrafter"/>
</dbReference>
<dbReference type="GO" id="GO:0004034">
    <property type="term" value="F:aldose 1-epimerase activity"/>
    <property type="evidence" value="ECO:0007669"/>
    <property type="project" value="TreeGrafter"/>
</dbReference>
<dbReference type="EMBL" id="FNAY01000017">
    <property type="protein sequence ID" value="SDF79536.1"/>
    <property type="molecule type" value="Genomic_DNA"/>
</dbReference>
<dbReference type="Proteomes" id="UP000183812">
    <property type="component" value="Unassembled WGS sequence"/>
</dbReference>
<dbReference type="GO" id="GO:0006006">
    <property type="term" value="P:glucose metabolic process"/>
    <property type="evidence" value="ECO:0007669"/>
    <property type="project" value="TreeGrafter"/>
</dbReference>
<evidence type="ECO:0000256" key="1">
    <source>
        <dbReference type="ARBA" id="ARBA00006206"/>
    </source>
</evidence>
<dbReference type="OrthoDB" id="9779408at2"/>
<dbReference type="InterPro" id="IPR047215">
    <property type="entry name" value="Galactose_mutarotase-like"/>
</dbReference>
<evidence type="ECO:0000256" key="3">
    <source>
        <dbReference type="ARBA" id="ARBA00023277"/>
    </source>
</evidence>
<keyword evidence="3" id="KW-0119">Carbohydrate metabolism</keyword>
<accession>A0A1G7NZR3</accession>
<dbReference type="SUPFAM" id="SSF74650">
    <property type="entry name" value="Galactose mutarotase-like"/>
    <property type="match status" value="1"/>
</dbReference>
<proteinExistence type="inferred from homology"/>
<gene>
    <name evidence="4" type="ORF">SAMN04244550_02865</name>
</gene>
<dbReference type="RefSeq" id="WP_074555371.1">
    <property type="nucleotide sequence ID" value="NZ_CP119563.1"/>
</dbReference>
<dbReference type="AlphaFoldDB" id="A0A1G7NZR3"/>
<evidence type="ECO:0000313" key="4">
    <source>
        <dbReference type="EMBL" id="SDF79536.1"/>
    </source>
</evidence>
<comment type="similarity">
    <text evidence="1">Belongs to the aldose epimerase family.</text>
</comment>
<reference evidence="4 5" key="1">
    <citation type="submission" date="2016-10" db="EMBL/GenBank/DDBJ databases">
        <authorList>
            <person name="de Groot N.N."/>
        </authorList>
    </citation>
    <scope>NUCLEOTIDE SEQUENCE [LARGE SCALE GENOMIC DNA]</scope>
    <source>
        <strain evidence="5">DSM 938 / 37b4</strain>
    </source>
</reference>
<name>A0A1G7NZR3_RHOCA</name>
<dbReference type="Gene3D" id="2.70.98.10">
    <property type="match status" value="1"/>
</dbReference>
<evidence type="ECO:0000256" key="2">
    <source>
        <dbReference type="ARBA" id="ARBA00023235"/>
    </source>
</evidence>
<dbReference type="InterPro" id="IPR014718">
    <property type="entry name" value="GH-type_carb-bd"/>
</dbReference>
<keyword evidence="2" id="KW-0413">Isomerase</keyword>
<dbReference type="CDD" id="cd09019">
    <property type="entry name" value="galactose_mutarotase_like"/>
    <property type="match status" value="1"/>
</dbReference>
<dbReference type="PANTHER" id="PTHR10091">
    <property type="entry name" value="ALDOSE-1-EPIMERASE"/>
    <property type="match status" value="1"/>
</dbReference>
<dbReference type="GO" id="GO:0030246">
    <property type="term" value="F:carbohydrate binding"/>
    <property type="evidence" value="ECO:0007669"/>
    <property type="project" value="InterPro"/>
</dbReference>
<sequence length="332" mass="35388">MTSDIRRFGTTAADQPVDAITLRAGELTARILTFGATLQDLRLAGTPWPLVLGSDLLAAYEQRLHWCGAVVGPVANRLFRAQVTLDGTLWQAQPNDGANLLHSGAEGISQRIWTIEEASAEAVTLRLDLPHGAAALPGNRVIRATYRLAPPATLEITLAAETDALTLMNLAHHPYWNLDGTATTAGHSLSVAADQILPTDAENLPLSPVPVETLTLDLRHPRPLPDLPPVDHNFCLSGQGLRPVAQLTGAKGVSLDLHSDAPGLQVYDGRALQSAPFPGLMGSPYGAHAGVALEPQLWPDAPRHADFPPITLAPGTPWRQRSAVHLTRRPAA</sequence>
<dbReference type="PANTHER" id="PTHR10091:SF0">
    <property type="entry name" value="GALACTOSE MUTAROTASE"/>
    <property type="match status" value="1"/>
</dbReference>
<organism evidence="4 5">
    <name type="scientific">Rhodobacter capsulatus</name>
    <name type="common">Rhodopseudomonas capsulata</name>
    <dbReference type="NCBI Taxonomy" id="1061"/>
    <lineage>
        <taxon>Bacteria</taxon>
        <taxon>Pseudomonadati</taxon>
        <taxon>Pseudomonadota</taxon>
        <taxon>Alphaproteobacteria</taxon>
        <taxon>Rhodobacterales</taxon>
        <taxon>Rhodobacter group</taxon>
        <taxon>Rhodobacter</taxon>
    </lineage>
</organism>
<dbReference type="Pfam" id="PF01263">
    <property type="entry name" value="Aldose_epim"/>
    <property type="match status" value="1"/>
</dbReference>